<sequence>MALILRTIMTPLIQNNIYNSLEVLQYIIDNDDDININFANTTGSKNTDKGSLRDIMMRVKRTLEVGIFGFKHNLPKNIQEKTFESKPAKLENYLGKNTSLATHPDVVPYYEVVDKLLASIAQLQANIKKRDEQGKLDTKNLKRQIKYRDKNIETLENQLVQLQEKSTHPIQEEYNRIVNENEKLLKENTQSKYEIDQFKEDFKELNDEYHKVLLKLNNMQEDLQKKEDEAQILSNQKEDLEKKIHKQNDIFTDSLKDYNDTLILLKRSQESYKNLLKQYESIQEENRKLEVRAAAGFESLTPRYKDFKGAFKKLRIKKPELKKGYTTRTSIQYIERLISAYSELQENA</sequence>
<feature type="coiled-coil region" evidence="1">
    <location>
        <begin position="113"/>
        <end position="292"/>
    </location>
</feature>
<keyword evidence="3" id="KW-1185">Reference proteome</keyword>
<dbReference type="EMBL" id="CAMPGE010005428">
    <property type="protein sequence ID" value="CAI2364282.1"/>
    <property type="molecule type" value="Genomic_DNA"/>
</dbReference>
<dbReference type="AlphaFoldDB" id="A0AAD1UBM3"/>
<evidence type="ECO:0000313" key="2">
    <source>
        <dbReference type="EMBL" id="CAI2364282.1"/>
    </source>
</evidence>
<accession>A0AAD1UBM3</accession>
<evidence type="ECO:0000313" key="3">
    <source>
        <dbReference type="Proteomes" id="UP001295684"/>
    </source>
</evidence>
<comment type="caution">
    <text evidence="2">The sequence shown here is derived from an EMBL/GenBank/DDBJ whole genome shotgun (WGS) entry which is preliminary data.</text>
</comment>
<proteinExistence type="predicted"/>
<reference evidence="2" key="1">
    <citation type="submission" date="2023-07" db="EMBL/GenBank/DDBJ databases">
        <authorList>
            <consortium name="AG Swart"/>
            <person name="Singh M."/>
            <person name="Singh A."/>
            <person name="Seah K."/>
            <person name="Emmerich C."/>
        </authorList>
    </citation>
    <scope>NUCLEOTIDE SEQUENCE</scope>
    <source>
        <strain evidence="2">DP1</strain>
    </source>
</reference>
<protein>
    <submittedName>
        <fullName evidence="2">Uncharacterized protein</fullName>
    </submittedName>
</protein>
<name>A0AAD1UBM3_EUPCR</name>
<keyword evidence="1" id="KW-0175">Coiled coil</keyword>
<organism evidence="2 3">
    <name type="scientific">Euplotes crassus</name>
    <dbReference type="NCBI Taxonomy" id="5936"/>
    <lineage>
        <taxon>Eukaryota</taxon>
        <taxon>Sar</taxon>
        <taxon>Alveolata</taxon>
        <taxon>Ciliophora</taxon>
        <taxon>Intramacronucleata</taxon>
        <taxon>Spirotrichea</taxon>
        <taxon>Hypotrichia</taxon>
        <taxon>Euplotida</taxon>
        <taxon>Euplotidae</taxon>
        <taxon>Moneuplotes</taxon>
    </lineage>
</organism>
<gene>
    <name evidence="2" type="ORF">ECRASSUSDP1_LOCUS5625</name>
</gene>
<evidence type="ECO:0000256" key="1">
    <source>
        <dbReference type="SAM" id="Coils"/>
    </source>
</evidence>
<dbReference type="Proteomes" id="UP001295684">
    <property type="component" value="Unassembled WGS sequence"/>
</dbReference>